<evidence type="ECO:0000256" key="1">
    <source>
        <dbReference type="SAM" id="MobiDB-lite"/>
    </source>
</evidence>
<evidence type="ECO:0000313" key="3">
    <source>
        <dbReference type="Proteomes" id="UP000465810"/>
    </source>
</evidence>
<dbReference type="Proteomes" id="UP000465810">
    <property type="component" value="Unassembled WGS sequence"/>
</dbReference>
<accession>A0A7X4GHE7</accession>
<evidence type="ECO:0000313" key="2">
    <source>
        <dbReference type="EMBL" id="MYL98667.1"/>
    </source>
</evidence>
<organism evidence="2 3">
    <name type="scientific">Novosphingobium silvae</name>
    <dbReference type="NCBI Taxonomy" id="2692619"/>
    <lineage>
        <taxon>Bacteria</taxon>
        <taxon>Pseudomonadati</taxon>
        <taxon>Pseudomonadota</taxon>
        <taxon>Alphaproteobacteria</taxon>
        <taxon>Sphingomonadales</taxon>
        <taxon>Sphingomonadaceae</taxon>
        <taxon>Novosphingobium</taxon>
    </lineage>
</organism>
<protein>
    <submittedName>
        <fullName evidence="2">Uncharacterized protein</fullName>
    </submittedName>
</protein>
<proteinExistence type="predicted"/>
<dbReference type="AlphaFoldDB" id="A0A7X4GHE7"/>
<gene>
    <name evidence="2" type="ORF">GR702_12925</name>
</gene>
<reference evidence="2 3" key="1">
    <citation type="submission" date="2019-12" db="EMBL/GenBank/DDBJ databases">
        <authorList>
            <person name="Feng G."/>
            <person name="Zhu H."/>
        </authorList>
    </citation>
    <scope>NUCLEOTIDE SEQUENCE [LARGE SCALE GENOMIC DNA]</scope>
    <source>
        <strain evidence="2 3">FGD1</strain>
    </source>
</reference>
<dbReference type="EMBL" id="WVTD01000009">
    <property type="protein sequence ID" value="MYL98667.1"/>
    <property type="molecule type" value="Genomic_DNA"/>
</dbReference>
<keyword evidence="3" id="KW-1185">Reference proteome</keyword>
<dbReference type="RefSeq" id="WP_202408260.1">
    <property type="nucleotide sequence ID" value="NZ_WVTD01000009.1"/>
</dbReference>
<sequence length="105" mass="10570">MKFPRLMVLAATGAVLTLAACDRGKPQPKAAAGGELLPRSASDDMLPYDTVRSQASLSPPADAGLYDEPSRSRGSVTATAAAEDDVVSGPEGPAVAEPAPPAPTP</sequence>
<comment type="caution">
    <text evidence="2">The sequence shown here is derived from an EMBL/GenBank/DDBJ whole genome shotgun (WGS) entry which is preliminary data.</text>
</comment>
<name>A0A7X4GHE7_9SPHN</name>
<dbReference type="PROSITE" id="PS51257">
    <property type="entry name" value="PROKAR_LIPOPROTEIN"/>
    <property type="match status" value="1"/>
</dbReference>
<feature type="region of interest" description="Disordered" evidence="1">
    <location>
        <begin position="23"/>
        <end position="105"/>
    </location>
</feature>